<feature type="region of interest" description="Disordered" evidence="2">
    <location>
        <begin position="1210"/>
        <end position="1290"/>
    </location>
</feature>
<feature type="domain" description="Protein kinase" evidence="3">
    <location>
        <begin position="958"/>
        <end position="1806"/>
    </location>
</feature>
<name>A0A835SYT6_9CHLO</name>
<evidence type="ECO:0000313" key="4">
    <source>
        <dbReference type="EMBL" id="KAG2428391.1"/>
    </source>
</evidence>
<evidence type="ECO:0000313" key="5">
    <source>
        <dbReference type="Proteomes" id="UP000613740"/>
    </source>
</evidence>
<accession>A0A835SYT6</accession>
<keyword evidence="1" id="KW-0547">Nucleotide-binding</keyword>
<feature type="compositionally biased region" description="Gly residues" evidence="2">
    <location>
        <begin position="1229"/>
        <end position="1240"/>
    </location>
</feature>
<dbReference type="EMBL" id="JAEHOD010000094">
    <property type="protein sequence ID" value="KAG2428391.1"/>
    <property type="molecule type" value="Genomic_DNA"/>
</dbReference>
<dbReference type="Gene3D" id="3.30.200.20">
    <property type="entry name" value="Phosphorylase Kinase, domain 1"/>
    <property type="match status" value="1"/>
</dbReference>
<dbReference type="GO" id="GO:0005524">
    <property type="term" value="F:ATP binding"/>
    <property type="evidence" value="ECO:0007669"/>
    <property type="project" value="UniProtKB-UniRule"/>
</dbReference>
<keyword evidence="1" id="KW-0067">ATP-binding</keyword>
<dbReference type="SUPFAM" id="SSF56112">
    <property type="entry name" value="Protein kinase-like (PK-like)"/>
    <property type="match status" value="1"/>
</dbReference>
<dbReference type="Proteomes" id="UP000613740">
    <property type="component" value="Unassembled WGS sequence"/>
</dbReference>
<dbReference type="InterPro" id="IPR017441">
    <property type="entry name" value="Protein_kinase_ATP_BS"/>
</dbReference>
<feature type="region of interest" description="Disordered" evidence="2">
    <location>
        <begin position="704"/>
        <end position="734"/>
    </location>
</feature>
<dbReference type="InterPro" id="IPR011009">
    <property type="entry name" value="Kinase-like_dom_sf"/>
</dbReference>
<proteinExistence type="predicted"/>
<comment type="caution">
    <text evidence="4">The sequence shown here is derived from an EMBL/GenBank/DDBJ whole genome shotgun (WGS) entry which is preliminary data.</text>
</comment>
<evidence type="ECO:0000259" key="3">
    <source>
        <dbReference type="PROSITE" id="PS50011"/>
    </source>
</evidence>
<dbReference type="PROSITE" id="PS50011">
    <property type="entry name" value="PROTEIN_KINASE_DOM"/>
    <property type="match status" value="1"/>
</dbReference>
<dbReference type="InterPro" id="IPR051681">
    <property type="entry name" value="Ser/Thr_Kinases-Pseudokinases"/>
</dbReference>
<dbReference type="GO" id="GO:0004674">
    <property type="term" value="F:protein serine/threonine kinase activity"/>
    <property type="evidence" value="ECO:0007669"/>
    <property type="project" value="TreeGrafter"/>
</dbReference>
<dbReference type="Pfam" id="PF00069">
    <property type="entry name" value="Pkinase"/>
    <property type="match status" value="1"/>
</dbReference>
<reference evidence="4" key="1">
    <citation type="journal article" date="2020" name="bioRxiv">
        <title>Comparative genomics of Chlamydomonas.</title>
        <authorList>
            <person name="Craig R.J."/>
            <person name="Hasan A.R."/>
            <person name="Ness R.W."/>
            <person name="Keightley P.D."/>
        </authorList>
    </citation>
    <scope>NUCLEOTIDE SEQUENCE</scope>
    <source>
        <strain evidence="4">CCAP 11/173</strain>
    </source>
</reference>
<evidence type="ECO:0000256" key="1">
    <source>
        <dbReference type="PROSITE-ProRule" id="PRU10141"/>
    </source>
</evidence>
<sequence length="1813" mass="178184">MSNISLPTKPSPQRMMLPTADDASPFAWIYRNVTLAGGGARMVAAGGTTGTELDLRLRRNVFRLTRRLPNSTAISNSSTMLPPAVLTMSDLTTVNMPQGAPDAWPLGIMSGWFYYVTADASRAEGGAQVQLLRHASVYTAAELKYTGFWFLRVSALTAEESAAAAWLRAVISSNMQVPDADGRLTRYAAQYDPGGVTEGIATTASGRERVIGYNSSSTPRVLRTPPTPFDYDVFALPPAGTRMPPPTSVALAFNASQLLALLREAWAPEHPMTDAASGAGERVIALMRNMSLDASNWPAAGAALSYNVTLLGPARGDPVWLTLDGGVSLVRSSSTVATMVTCQLVQLWLVGFGPVAAAPLVSSASELSALGWAEAANVSVPATASRRALRQQQTQPASSSGIETWRRRCANTTSSALGFSILYELYNCTVVVPPGTLDLLGAANLGARSASSSSSPSSLAASASPGSVADEAAAIFTCGGRWGVADASTSASAAAALVAACDLSTYLNSTPAAAAGNGNSSSPLAALLSGGGAAAAALSLLRSKLVVAGQASFQLRSPTAASSSAVGSASHVSAAAFANATLRASASAAGGGAAAASGSVLMVGVALLPSAAVESGPLLGASVWDTATACGVPALAVELDAALAAAVAAAAGTPPPGAATAAAPSPSTDSRGALVGAVVGGVVGGALVVAAVLAAMVCIRRRSGRGEGHGSGKAAAAEPEAGSGGHQSHELQEGSGVAAAAGAVGQGGGKDTRDPGPAVAVFLLSTADVDNASTVRMPVAAAAADSGPPVVDEAAIAAAIFESATTQQQESALPPDSFAMSTNGGGGQRSWYMGENLVVPGHQLPAAAAAAAALPAAAGRPHLGAARGTSESDGAAGQAAVAATGGKGPTSGGTPQAGSGAIPPMLASGGGGVAGARLMMTQQIEAMILSAAKKVNATGDGRSHSVTAAADSAAAEAAAARRVLGRGAHGVVYVSAWRGLPAAVKLMTFSTVAEVAAHGPPSEEAVAGSEAAAAAAAAAAANLERRRVRLAREVALTITLRHANVVPSYHYFLDFVPAEVAARGAGGLAELLRITAGDGHEDLVPVGDGGAGPDGCVPADAALRLRIVMQYCEGGTLGSALCRGEFGGGGGGGGAGGEGGRSSAACYRPEPRVPPGSWDQCRPAGNLALAVLAALDVARGLAFLHRHNVVHSDLNDNNILLKRVTPRLRTAGASGGSDKNNTSAAGTGTSHGGGTPGAEGSGVSAASRGGDKAVGSSSGTTADTAALRSGGGGSSSSSSSTPTSTVGALPSAAVAQPPVAPLPAAVSTSALHLPPATHSSSAAHDCCSLPAGASSSAGQPPTASCTTLGATSATSASTLQAARLTSATAAAAAAAASSSAHHSVATATGGAGGSTGGALKAAAALLASQSAITAHPHAQVAVEGAAVALHGSLTAALEQLGAGAAAAGAPAVPPSLPAAHSVCRLVTDVRVQTLELPPPEPTSTAAAEPADTNAADLALHVAPASTSDDSVAADPQQQRAAVAHVPASDVAAAAGQGGYLLEEAAAAAADNSPFAAQAAPAIASGASAAVEGSRHGEQQQQQQQQQQPFETMLPGIPIAPLQPQPAVMGLPAAAATGAQQGGGGGHGGAAPAAGNASGSQPSTAGGPASPPADDFGVLDEEEARRLLCFTFKIADFGLSVEMQGPNQTHVSNLAQGTPFFAAPEVVAEGRMSPAADVYSFGIVLWLLLHGYAMGQIRALLPRSATIPVGPLLCRNASRALPRSAADLLQRCLAVAPARRPAAAELPGRLEALLQDVAGPAMAHALMSAERRDA</sequence>
<organism evidence="4 5">
    <name type="scientific">Chlamydomonas schloesseri</name>
    <dbReference type="NCBI Taxonomy" id="2026947"/>
    <lineage>
        <taxon>Eukaryota</taxon>
        <taxon>Viridiplantae</taxon>
        <taxon>Chlorophyta</taxon>
        <taxon>core chlorophytes</taxon>
        <taxon>Chlorophyceae</taxon>
        <taxon>CS clade</taxon>
        <taxon>Chlamydomonadales</taxon>
        <taxon>Chlamydomonadaceae</taxon>
        <taxon>Chlamydomonas</taxon>
    </lineage>
</organism>
<feature type="region of interest" description="Disordered" evidence="2">
    <location>
        <begin position="1617"/>
        <end position="1655"/>
    </location>
</feature>
<feature type="binding site" evidence="1">
    <location>
        <position position="985"/>
    </location>
    <ligand>
        <name>ATP</name>
        <dbReference type="ChEBI" id="CHEBI:30616"/>
    </ligand>
</feature>
<feature type="region of interest" description="Disordered" evidence="2">
    <location>
        <begin position="1566"/>
        <end position="1587"/>
    </location>
</feature>
<dbReference type="InterPro" id="IPR000719">
    <property type="entry name" value="Prot_kinase_dom"/>
</dbReference>
<dbReference type="Gene3D" id="1.10.510.10">
    <property type="entry name" value="Transferase(Phosphotransferase) domain 1"/>
    <property type="match status" value="2"/>
</dbReference>
<feature type="compositionally biased region" description="Low complexity" evidence="2">
    <location>
        <begin position="1578"/>
        <end position="1587"/>
    </location>
</feature>
<feature type="compositionally biased region" description="Low complexity" evidence="2">
    <location>
        <begin position="712"/>
        <end position="721"/>
    </location>
</feature>
<dbReference type="Pfam" id="PF07714">
    <property type="entry name" value="PK_Tyr_Ser-Thr"/>
    <property type="match status" value="1"/>
</dbReference>
<feature type="compositionally biased region" description="Low complexity" evidence="2">
    <location>
        <begin position="1629"/>
        <end position="1647"/>
    </location>
</feature>
<gene>
    <name evidence="4" type="ORF">HYH02_014407</name>
</gene>
<feature type="compositionally biased region" description="Gly residues" evidence="2">
    <location>
        <begin position="1619"/>
        <end position="1628"/>
    </location>
</feature>
<keyword evidence="5" id="KW-1185">Reference proteome</keyword>
<dbReference type="PANTHER" id="PTHR44329">
    <property type="entry name" value="SERINE/THREONINE-PROTEIN KINASE TNNI3K-RELATED"/>
    <property type="match status" value="1"/>
</dbReference>
<dbReference type="PANTHER" id="PTHR44329:SF214">
    <property type="entry name" value="PROTEIN KINASE DOMAIN-CONTAINING PROTEIN"/>
    <property type="match status" value="1"/>
</dbReference>
<dbReference type="OrthoDB" id="550936at2759"/>
<dbReference type="PROSITE" id="PS00107">
    <property type="entry name" value="PROTEIN_KINASE_ATP"/>
    <property type="match status" value="1"/>
</dbReference>
<feature type="region of interest" description="Disordered" evidence="2">
    <location>
        <begin position="863"/>
        <end position="902"/>
    </location>
</feature>
<protein>
    <recommendedName>
        <fullName evidence="3">Protein kinase domain-containing protein</fullName>
    </recommendedName>
</protein>
<evidence type="ECO:0000256" key="2">
    <source>
        <dbReference type="SAM" id="MobiDB-lite"/>
    </source>
</evidence>
<dbReference type="InterPro" id="IPR001245">
    <property type="entry name" value="Ser-Thr/Tyr_kinase_cat_dom"/>
</dbReference>
<feature type="compositionally biased region" description="Low complexity" evidence="2">
    <location>
        <begin position="863"/>
        <end position="884"/>
    </location>
</feature>